<keyword evidence="2" id="KW-1185">Reference proteome</keyword>
<gene>
    <name evidence="1" type="ORF">SAMN05444695_11076</name>
</gene>
<sequence length="222" mass="24445">MRSRAGTAARTLVRGLRLVFAVTAVAAIASIPMGADVAAGFSYVNFFSYFTIQSNVLAVGVLLAGAVWDPTSDRWQLVRGAVTTYLVITAVVYAVLLSDIDVMLDDRWSNSILHQVIPLVLVLDWLLVPPRRPIGLVRAPTWLVYPLVYASYSLIRGAWIGWYPYPFLDPWDKGYPRLMLDLVVLGAVMAVLAFGVAAIGDLSGRLRRRDTDDVRDVRPLGP</sequence>
<organism evidence="1 2">
    <name type="scientific">Rhodococcus triatomae</name>
    <dbReference type="NCBI Taxonomy" id="300028"/>
    <lineage>
        <taxon>Bacteria</taxon>
        <taxon>Bacillati</taxon>
        <taxon>Actinomycetota</taxon>
        <taxon>Actinomycetes</taxon>
        <taxon>Mycobacteriales</taxon>
        <taxon>Nocardiaceae</taxon>
        <taxon>Rhodococcus</taxon>
    </lineage>
</organism>
<name>A0A1G8MTY6_9NOCA</name>
<dbReference type="EMBL" id="FNDN01000010">
    <property type="protein sequence ID" value="SDI71498.1"/>
    <property type="molecule type" value="Genomic_DNA"/>
</dbReference>
<proteinExistence type="predicted"/>
<dbReference type="InterPro" id="IPR049713">
    <property type="entry name" value="Pr6Pr-like"/>
</dbReference>
<reference evidence="1 2" key="1">
    <citation type="submission" date="2016-10" db="EMBL/GenBank/DDBJ databases">
        <authorList>
            <person name="de Groot N.N."/>
        </authorList>
    </citation>
    <scope>NUCLEOTIDE SEQUENCE [LARGE SCALE GENOMIC DNA]</scope>
    <source>
        <strain evidence="1 2">DSM 44892</strain>
    </source>
</reference>
<evidence type="ECO:0000313" key="1">
    <source>
        <dbReference type="EMBL" id="SDI71498.1"/>
    </source>
</evidence>
<protein>
    <recommendedName>
        <fullName evidence="3">FAR-17a/AIG1-like protein</fullName>
    </recommendedName>
</protein>
<evidence type="ECO:0008006" key="3">
    <source>
        <dbReference type="Google" id="ProtNLM"/>
    </source>
</evidence>
<dbReference type="AlphaFoldDB" id="A0A1G8MTY6"/>
<evidence type="ECO:0000313" key="2">
    <source>
        <dbReference type="Proteomes" id="UP000183263"/>
    </source>
</evidence>
<accession>A0A1G8MTY6</accession>
<dbReference type="NCBIfam" id="NF038065">
    <property type="entry name" value="Pr6Pr"/>
    <property type="match status" value="1"/>
</dbReference>
<dbReference type="Proteomes" id="UP000183263">
    <property type="component" value="Unassembled WGS sequence"/>
</dbReference>
<dbReference type="OrthoDB" id="9809977at2"/>